<name>A0A4T0H2T8_WALIC</name>
<evidence type="ECO:0000313" key="3">
    <source>
        <dbReference type="EMBL" id="TIB30531.1"/>
    </source>
</evidence>
<dbReference type="OMA" id="MIAYNGA"/>
<dbReference type="InterPro" id="IPR023214">
    <property type="entry name" value="HAD_sf"/>
</dbReference>
<evidence type="ECO:0000313" key="4">
    <source>
        <dbReference type="Proteomes" id="UP000306954"/>
    </source>
</evidence>
<dbReference type="Gene3D" id="3.40.50.1000">
    <property type="entry name" value="HAD superfamily/HAD-like"/>
    <property type="match status" value="1"/>
</dbReference>
<feature type="region of interest" description="Disordered" evidence="1">
    <location>
        <begin position="1"/>
        <end position="52"/>
    </location>
</feature>
<dbReference type="EMBL" id="SPOF01000072">
    <property type="protein sequence ID" value="TIB07895.1"/>
    <property type="molecule type" value="Genomic_DNA"/>
</dbReference>
<dbReference type="Gene3D" id="3.30.1240.10">
    <property type="match status" value="1"/>
</dbReference>
<evidence type="ECO:0000313" key="5">
    <source>
        <dbReference type="Proteomes" id="UP000310689"/>
    </source>
</evidence>
<organism evidence="2 4">
    <name type="scientific">Wallemia ichthyophaga</name>
    <dbReference type="NCBI Taxonomy" id="245174"/>
    <lineage>
        <taxon>Eukaryota</taxon>
        <taxon>Fungi</taxon>
        <taxon>Dikarya</taxon>
        <taxon>Basidiomycota</taxon>
        <taxon>Wallemiomycotina</taxon>
        <taxon>Wallemiomycetes</taxon>
        <taxon>Wallemiales</taxon>
        <taxon>Wallemiaceae</taxon>
        <taxon>Wallemia</taxon>
    </lineage>
</organism>
<dbReference type="EMBL" id="SPOI01000259">
    <property type="protein sequence ID" value="TIB30531.1"/>
    <property type="molecule type" value="Genomic_DNA"/>
</dbReference>
<dbReference type="PANTHER" id="PTHR10000:SF8">
    <property type="entry name" value="HAD SUPERFAMILY HYDROLASE-LIKE, TYPE 3"/>
    <property type="match status" value="1"/>
</dbReference>
<dbReference type="Proteomes" id="UP000310689">
    <property type="component" value="Unassembled WGS sequence"/>
</dbReference>
<dbReference type="Proteomes" id="UP000306954">
    <property type="component" value="Unassembled WGS sequence"/>
</dbReference>
<sequence length="348" mass="38375">MISSRAATSSQQTESRCRRESVNKLEKSLTQILKEQSSSTQERTVKPLPGASDVGMILSDVDGTLLDDEHDVHPRTSEAIRYIRQNHPEIPVIPVTGKQRASCDLVAKRCGLEDMPSGCCHGSIIYTPEGQIESQLGIDPAVVVDVTNVLIQRNRSVFIYEHDSVNCVALQGHPTLDFYEITRGYDPSIRDVRGTNYMDRVASGQVVVTKMFLPMEVSIVPDEMDHLNSVFKNGEDYRMTRALKDIIELIPAKIDKSVALDHFSKMYNVEKGKIMTFGDGENDCGMFKASGMSVSMGNAMALPAQVSDFSTKTNNEGGVGCILDAIFRPEYKYKSDVQETDSGYASAA</sequence>
<dbReference type="InterPro" id="IPR006379">
    <property type="entry name" value="HAD-SF_hydro_IIB"/>
</dbReference>
<protein>
    <submittedName>
        <fullName evidence="2">Uncharacterized protein</fullName>
    </submittedName>
</protein>
<dbReference type="GO" id="GO:0016791">
    <property type="term" value="F:phosphatase activity"/>
    <property type="evidence" value="ECO:0007669"/>
    <property type="project" value="TreeGrafter"/>
</dbReference>
<dbReference type="NCBIfam" id="TIGR01484">
    <property type="entry name" value="HAD-SF-IIB"/>
    <property type="match status" value="1"/>
</dbReference>
<dbReference type="Pfam" id="PF08282">
    <property type="entry name" value="Hydrolase_3"/>
    <property type="match status" value="1"/>
</dbReference>
<dbReference type="PANTHER" id="PTHR10000">
    <property type="entry name" value="PHOSPHOSERINE PHOSPHATASE"/>
    <property type="match status" value="1"/>
</dbReference>
<dbReference type="GO" id="GO:0000287">
    <property type="term" value="F:magnesium ion binding"/>
    <property type="evidence" value="ECO:0007669"/>
    <property type="project" value="TreeGrafter"/>
</dbReference>
<comment type="caution">
    <text evidence="2">The sequence shown here is derived from an EMBL/GenBank/DDBJ whole genome shotgun (WGS) entry which is preliminary data.</text>
</comment>
<dbReference type="GO" id="GO:0005829">
    <property type="term" value="C:cytosol"/>
    <property type="evidence" value="ECO:0007669"/>
    <property type="project" value="TreeGrafter"/>
</dbReference>
<reference evidence="4 5" key="1">
    <citation type="submission" date="2019-03" db="EMBL/GenBank/DDBJ databases">
        <title>Sequencing 23 genomes of Wallemia ichthyophaga.</title>
        <authorList>
            <person name="Gostincar C."/>
        </authorList>
    </citation>
    <scope>NUCLEOTIDE SEQUENCE [LARGE SCALE GENOMIC DNA]</scope>
    <source>
        <strain evidence="3 5">EXF-6200</strain>
        <strain evidence="2 4">EXF-8621</strain>
    </source>
</reference>
<proteinExistence type="predicted"/>
<gene>
    <name evidence="3" type="ORF">E3P86_03484</name>
    <name evidence="2" type="ORF">E3P90_03868</name>
</gene>
<dbReference type="AlphaFoldDB" id="A0A4T0H2T8"/>
<feature type="compositionally biased region" description="Polar residues" evidence="1">
    <location>
        <begin position="28"/>
        <end position="42"/>
    </location>
</feature>
<dbReference type="SUPFAM" id="SSF56784">
    <property type="entry name" value="HAD-like"/>
    <property type="match status" value="1"/>
</dbReference>
<evidence type="ECO:0000256" key="1">
    <source>
        <dbReference type="SAM" id="MobiDB-lite"/>
    </source>
</evidence>
<dbReference type="OrthoDB" id="27226at2759"/>
<accession>A0A4T0H2T8</accession>
<dbReference type="InterPro" id="IPR036412">
    <property type="entry name" value="HAD-like_sf"/>
</dbReference>
<evidence type="ECO:0000313" key="2">
    <source>
        <dbReference type="EMBL" id="TIB07895.1"/>
    </source>
</evidence>
<feature type="compositionally biased region" description="Basic and acidic residues" evidence="1">
    <location>
        <begin position="15"/>
        <end position="27"/>
    </location>
</feature>
<feature type="compositionally biased region" description="Polar residues" evidence="1">
    <location>
        <begin position="1"/>
        <end position="14"/>
    </location>
</feature>